<dbReference type="EMBL" id="MF036690">
    <property type="protein sequence ID" value="ARW57458.1"/>
    <property type="molecule type" value="Genomic_DNA"/>
</dbReference>
<name>A0A1Z1LXC7_9CAUD</name>
<dbReference type="RefSeq" id="YP_009609360.1">
    <property type="nucleotide sequence ID" value="NC_041996.1"/>
</dbReference>
<organism evidence="1 2">
    <name type="scientific">Serratia phage CHI14</name>
    <dbReference type="NCBI Taxonomy" id="2006941"/>
    <lineage>
        <taxon>Viruses</taxon>
        <taxon>Duplodnaviria</taxon>
        <taxon>Heunggongvirae</taxon>
        <taxon>Uroviricota</taxon>
        <taxon>Caudoviricetes</taxon>
        <taxon>Pantevenvirales</taxon>
        <taxon>Straboviridae</taxon>
        <taxon>Tevenvirinae</taxon>
        <taxon>Winklervirus</taxon>
        <taxon>Winklervirus chi14</taxon>
    </lineage>
</organism>
<sequence>MWPTKSIRLQNSVVIIVTTCDLFMKGHVALMDSIVGGMAFVRSVINITKYVNPLQ</sequence>
<evidence type="ECO:0000313" key="2">
    <source>
        <dbReference type="Proteomes" id="UP000225148"/>
    </source>
</evidence>
<accession>A0A1Z1LXC7</accession>
<evidence type="ECO:0000313" key="1">
    <source>
        <dbReference type="EMBL" id="ARW57458.1"/>
    </source>
</evidence>
<reference evidence="1 2" key="1">
    <citation type="submission" date="2017-04" db="EMBL/GenBank/DDBJ databases">
        <title>Environmental T4-family bacteriophages evolve to escape abortive infection via multiple routes in a bacterial host employing altruistic suicide through Type III toxin-antitoxin systems.</title>
        <authorList>
            <person name="Chen B."/>
            <person name="Salmond G.P.C."/>
            <person name="Akusobi C."/>
            <person name="Fang X."/>
        </authorList>
    </citation>
    <scope>NUCLEOTIDE SEQUENCE [LARGE SCALE GENOMIC DNA]</scope>
</reference>
<keyword evidence="2" id="KW-1185">Reference proteome</keyword>
<protein>
    <submittedName>
        <fullName evidence="1">Uncharacterized protein</fullName>
    </submittedName>
</protein>
<proteinExistence type="predicted"/>
<dbReference type="GeneID" id="40085444"/>
<dbReference type="Proteomes" id="UP000225148">
    <property type="component" value="Segment"/>
</dbReference>
<dbReference type="KEGG" id="vg:40085444"/>